<name>A0ABV0JVW6_9CYAN</name>
<comment type="caution">
    <text evidence="2">The sequence shown here is derived from an EMBL/GenBank/DDBJ whole genome shotgun (WGS) entry which is preliminary data.</text>
</comment>
<evidence type="ECO:0000313" key="3">
    <source>
        <dbReference type="Proteomes" id="UP001442494"/>
    </source>
</evidence>
<protein>
    <recommendedName>
        <fullName evidence="4">Secreted protein</fullName>
    </recommendedName>
</protein>
<sequence length="85" mass="8715">MNKTALAMLACPVILASMLLLANAAEAAEASNAMLSAPTAHAQVVVADQQVLASVQPSNPIKDHMSCSCAACTKALSQMQGQFTL</sequence>
<dbReference type="EMBL" id="JAMPKK010000078">
    <property type="protein sequence ID" value="MEP0867595.1"/>
    <property type="molecule type" value="Genomic_DNA"/>
</dbReference>
<reference evidence="2 3" key="1">
    <citation type="submission" date="2022-04" db="EMBL/GenBank/DDBJ databases">
        <title>Positive selection, recombination, and allopatry shape intraspecific diversity of widespread and dominant cyanobacteria.</title>
        <authorList>
            <person name="Wei J."/>
            <person name="Shu W."/>
            <person name="Hu C."/>
        </authorList>
    </citation>
    <scope>NUCLEOTIDE SEQUENCE [LARGE SCALE GENOMIC DNA]</scope>
    <source>
        <strain evidence="2 3">GB2-A5</strain>
    </source>
</reference>
<keyword evidence="1" id="KW-0732">Signal</keyword>
<evidence type="ECO:0000256" key="1">
    <source>
        <dbReference type="SAM" id="SignalP"/>
    </source>
</evidence>
<proteinExistence type="predicted"/>
<keyword evidence="3" id="KW-1185">Reference proteome</keyword>
<feature type="signal peptide" evidence="1">
    <location>
        <begin position="1"/>
        <end position="27"/>
    </location>
</feature>
<organism evidence="2 3">
    <name type="scientific">Funiculus sociatus GB2-A5</name>
    <dbReference type="NCBI Taxonomy" id="2933946"/>
    <lineage>
        <taxon>Bacteria</taxon>
        <taxon>Bacillati</taxon>
        <taxon>Cyanobacteriota</taxon>
        <taxon>Cyanophyceae</taxon>
        <taxon>Coleofasciculales</taxon>
        <taxon>Coleofasciculaceae</taxon>
        <taxon>Funiculus</taxon>
    </lineage>
</organism>
<feature type="chain" id="PRO_5047378639" description="Secreted protein" evidence="1">
    <location>
        <begin position="28"/>
        <end position="85"/>
    </location>
</feature>
<gene>
    <name evidence="2" type="ORF">NDI37_24410</name>
</gene>
<dbReference type="RefSeq" id="WP_190427580.1">
    <property type="nucleotide sequence ID" value="NZ_JAMPKK010000078.1"/>
</dbReference>
<dbReference type="Proteomes" id="UP001442494">
    <property type="component" value="Unassembled WGS sequence"/>
</dbReference>
<evidence type="ECO:0000313" key="2">
    <source>
        <dbReference type="EMBL" id="MEP0867595.1"/>
    </source>
</evidence>
<evidence type="ECO:0008006" key="4">
    <source>
        <dbReference type="Google" id="ProtNLM"/>
    </source>
</evidence>
<accession>A0ABV0JVW6</accession>